<evidence type="ECO:0000256" key="2">
    <source>
        <dbReference type="ARBA" id="ARBA00022475"/>
    </source>
</evidence>
<feature type="transmembrane region" description="Helical" evidence="6">
    <location>
        <begin position="209"/>
        <end position="234"/>
    </location>
</feature>
<evidence type="ECO:0000256" key="4">
    <source>
        <dbReference type="ARBA" id="ARBA00022989"/>
    </source>
</evidence>
<keyword evidence="5 6" id="KW-0472">Membrane</keyword>
<feature type="transmembrane region" description="Helical" evidence="6">
    <location>
        <begin position="82"/>
        <end position="102"/>
    </location>
</feature>
<gene>
    <name evidence="7" type="ORF">E6H04_11975</name>
</gene>
<accession>A0A537J566</accession>
<evidence type="ECO:0000313" key="8">
    <source>
        <dbReference type="Proteomes" id="UP000320048"/>
    </source>
</evidence>
<comment type="subcellular location">
    <subcellularLocation>
        <location evidence="1">Cell membrane</location>
        <topology evidence="1">Multi-pass membrane protein</topology>
    </subcellularLocation>
</comment>
<dbReference type="PANTHER" id="PTHR30482">
    <property type="entry name" value="HIGH-AFFINITY BRANCHED-CHAIN AMINO ACID TRANSPORT SYSTEM PERMEASE"/>
    <property type="match status" value="1"/>
</dbReference>
<proteinExistence type="predicted"/>
<evidence type="ECO:0000256" key="1">
    <source>
        <dbReference type="ARBA" id="ARBA00004651"/>
    </source>
</evidence>
<feature type="transmembrane region" description="Helical" evidence="6">
    <location>
        <begin position="246"/>
        <end position="271"/>
    </location>
</feature>
<feature type="transmembrane region" description="Helical" evidence="6">
    <location>
        <begin position="283"/>
        <end position="306"/>
    </location>
</feature>
<dbReference type="InterPro" id="IPR001851">
    <property type="entry name" value="ABC_transp_permease"/>
</dbReference>
<dbReference type="CDD" id="cd06581">
    <property type="entry name" value="TM_PBP1_LivM_like"/>
    <property type="match status" value="1"/>
</dbReference>
<dbReference type="EMBL" id="VBAO01000350">
    <property type="protein sequence ID" value="TMI78694.1"/>
    <property type="molecule type" value="Genomic_DNA"/>
</dbReference>
<evidence type="ECO:0000313" key="7">
    <source>
        <dbReference type="EMBL" id="TMI78694.1"/>
    </source>
</evidence>
<sequence length="323" mass="34607">MAGTRRWPAPMIALALFLVAPLLAPGWIVFVLTLALAKFMAVLAVALFLRGGLISFGHALFYAIGAYAVGFAVKWLGVADAVLLAPLGAVLAAGVAALVGLIMARYRGVFFAMLNLGVSMILYAGLLKFYWVTGGTDGIGVRSPTYLGLAPPREVLRTAFYYFTLVLAGMAVYIVYRFLASPVGYFMKALGDNEVRIEYQGESVRRVMYLTYVLSGGVAGLAGVLAAFAVGHIVPEYAYWAQSGEFVFVALLGGYGTVPGPLIGSLAFEFLRTYASKYMPEAWQATLGVIMLVIIMFLPGGLWTFYAAVAGRARRKSEGLARG</sequence>
<dbReference type="Pfam" id="PF02653">
    <property type="entry name" value="BPD_transp_2"/>
    <property type="match status" value="1"/>
</dbReference>
<dbReference type="AlphaFoldDB" id="A0A537J566"/>
<feature type="transmembrane region" description="Helical" evidence="6">
    <location>
        <begin position="109"/>
        <end position="131"/>
    </location>
</feature>
<dbReference type="InterPro" id="IPR043428">
    <property type="entry name" value="LivM-like"/>
</dbReference>
<keyword evidence="4 6" id="KW-1133">Transmembrane helix</keyword>
<comment type="caution">
    <text evidence="7">The sequence shown here is derived from an EMBL/GenBank/DDBJ whole genome shotgun (WGS) entry which is preliminary data.</text>
</comment>
<reference evidence="7 8" key="1">
    <citation type="journal article" date="2019" name="Nat. Microbiol.">
        <title>Mediterranean grassland soil C-N compound turnover is dependent on rainfall and depth, and is mediated by genomically divergent microorganisms.</title>
        <authorList>
            <person name="Diamond S."/>
            <person name="Andeer P.F."/>
            <person name="Li Z."/>
            <person name="Crits-Christoph A."/>
            <person name="Burstein D."/>
            <person name="Anantharaman K."/>
            <person name="Lane K.R."/>
            <person name="Thomas B.C."/>
            <person name="Pan C."/>
            <person name="Northen T.R."/>
            <person name="Banfield J.F."/>
        </authorList>
    </citation>
    <scope>NUCLEOTIDE SEQUENCE [LARGE SCALE GENOMIC DNA]</scope>
    <source>
        <strain evidence="7">NP_7</strain>
    </source>
</reference>
<name>A0A537J566_9BACT</name>
<protein>
    <submittedName>
        <fullName evidence="7">Branched-chain amino acid ABC transporter permease</fullName>
    </submittedName>
</protein>
<dbReference type="GO" id="GO:0015658">
    <property type="term" value="F:branched-chain amino acid transmembrane transporter activity"/>
    <property type="evidence" value="ECO:0007669"/>
    <property type="project" value="InterPro"/>
</dbReference>
<evidence type="ECO:0000256" key="6">
    <source>
        <dbReference type="SAM" id="Phobius"/>
    </source>
</evidence>
<dbReference type="Proteomes" id="UP000320048">
    <property type="component" value="Unassembled WGS sequence"/>
</dbReference>
<evidence type="ECO:0000256" key="3">
    <source>
        <dbReference type="ARBA" id="ARBA00022692"/>
    </source>
</evidence>
<keyword evidence="3 6" id="KW-0812">Transmembrane</keyword>
<organism evidence="7 8">
    <name type="scientific">Candidatus Segetimicrobium genomatis</name>
    <dbReference type="NCBI Taxonomy" id="2569760"/>
    <lineage>
        <taxon>Bacteria</taxon>
        <taxon>Bacillati</taxon>
        <taxon>Candidatus Sysuimicrobiota</taxon>
        <taxon>Candidatus Sysuimicrobiia</taxon>
        <taxon>Candidatus Sysuimicrobiales</taxon>
        <taxon>Candidatus Segetimicrobiaceae</taxon>
        <taxon>Candidatus Segetimicrobium</taxon>
    </lineage>
</organism>
<feature type="transmembrane region" description="Helical" evidence="6">
    <location>
        <begin position="7"/>
        <end position="24"/>
    </location>
</feature>
<keyword evidence="2" id="KW-1003">Cell membrane</keyword>
<dbReference type="PANTHER" id="PTHR30482:SF17">
    <property type="entry name" value="ABC TRANSPORTER ATP-BINDING PROTEIN"/>
    <property type="match status" value="1"/>
</dbReference>
<feature type="transmembrane region" description="Helical" evidence="6">
    <location>
        <begin position="159"/>
        <end position="179"/>
    </location>
</feature>
<dbReference type="GO" id="GO:0005886">
    <property type="term" value="C:plasma membrane"/>
    <property type="evidence" value="ECO:0007669"/>
    <property type="project" value="UniProtKB-SubCell"/>
</dbReference>
<evidence type="ECO:0000256" key="5">
    <source>
        <dbReference type="ARBA" id="ARBA00023136"/>
    </source>
</evidence>